<dbReference type="OrthoDB" id="9814427at2"/>
<dbReference type="STRING" id="1855383.SAMN05216548_11176"/>
<organism evidence="6 7">
    <name type="scientific">Faunimonas pinastri</name>
    <dbReference type="NCBI Taxonomy" id="1855383"/>
    <lineage>
        <taxon>Bacteria</taxon>
        <taxon>Pseudomonadati</taxon>
        <taxon>Pseudomonadota</taxon>
        <taxon>Alphaproteobacteria</taxon>
        <taxon>Hyphomicrobiales</taxon>
        <taxon>Afifellaceae</taxon>
        <taxon>Faunimonas</taxon>
    </lineage>
</organism>
<comment type="subcellular location">
    <subcellularLocation>
        <location evidence="1">Cell envelope</location>
    </subcellularLocation>
</comment>
<dbReference type="GO" id="GO:0030246">
    <property type="term" value="F:carbohydrate binding"/>
    <property type="evidence" value="ECO:0007669"/>
    <property type="project" value="UniProtKB-ARBA"/>
</dbReference>
<evidence type="ECO:0000256" key="1">
    <source>
        <dbReference type="ARBA" id="ARBA00004196"/>
    </source>
</evidence>
<dbReference type="GO" id="GO:0030313">
    <property type="term" value="C:cell envelope"/>
    <property type="evidence" value="ECO:0007669"/>
    <property type="project" value="UniProtKB-SubCell"/>
</dbReference>
<dbReference type="InterPro" id="IPR028082">
    <property type="entry name" value="Peripla_BP_I"/>
</dbReference>
<proteinExistence type="inferred from homology"/>
<accession>A0A1H9LF38</accession>
<dbReference type="InterPro" id="IPR025997">
    <property type="entry name" value="SBP_2_dom"/>
</dbReference>
<keyword evidence="3 4" id="KW-0732">Signal</keyword>
<feature type="domain" description="Periplasmic binding protein" evidence="5">
    <location>
        <begin position="31"/>
        <end position="277"/>
    </location>
</feature>
<keyword evidence="7" id="KW-1185">Reference proteome</keyword>
<gene>
    <name evidence="6" type="ORF">SAMN05216548_11176</name>
</gene>
<feature type="chain" id="PRO_5011697974" evidence="4">
    <location>
        <begin position="25"/>
        <end position="320"/>
    </location>
</feature>
<dbReference type="Gene3D" id="3.40.50.2300">
    <property type="match status" value="2"/>
</dbReference>
<protein>
    <submittedName>
        <fullName evidence="6">Monosaccharide ABC transporter substrate-binding protein, CUT2 family</fullName>
    </submittedName>
</protein>
<evidence type="ECO:0000313" key="6">
    <source>
        <dbReference type="EMBL" id="SER10004.1"/>
    </source>
</evidence>
<comment type="similarity">
    <text evidence="2">Belongs to the bacterial solute-binding protein 2 family.</text>
</comment>
<dbReference type="SUPFAM" id="SSF53822">
    <property type="entry name" value="Periplasmic binding protein-like I"/>
    <property type="match status" value="1"/>
</dbReference>
<dbReference type="PANTHER" id="PTHR46847">
    <property type="entry name" value="D-ALLOSE-BINDING PERIPLASMIC PROTEIN-RELATED"/>
    <property type="match status" value="1"/>
</dbReference>
<feature type="signal peptide" evidence="4">
    <location>
        <begin position="1"/>
        <end position="24"/>
    </location>
</feature>
<evidence type="ECO:0000256" key="4">
    <source>
        <dbReference type="SAM" id="SignalP"/>
    </source>
</evidence>
<dbReference type="NCBIfam" id="NF041827">
    <property type="entry name" value="YtfQ_transport"/>
    <property type="match status" value="1"/>
</dbReference>
<dbReference type="AlphaFoldDB" id="A0A1H9LF38"/>
<evidence type="ECO:0000256" key="2">
    <source>
        <dbReference type="ARBA" id="ARBA00007639"/>
    </source>
</evidence>
<evidence type="ECO:0000313" key="7">
    <source>
        <dbReference type="Proteomes" id="UP000199647"/>
    </source>
</evidence>
<dbReference type="Pfam" id="PF13407">
    <property type="entry name" value="Peripla_BP_4"/>
    <property type="match status" value="1"/>
</dbReference>
<dbReference type="EMBL" id="FOFG01000011">
    <property type="protein sequence ID" value="SER10004.1"/>
    <property type="molecule type" value="Genomic_DNA"/>
</dbReference>
<dbReference type="PANTHER" id="PTHR46847:SF3">
    <property type="entry name" value="GALACTOFURANOSE-BINDING PROTEIN YTFQ"/>
    <property type="match status" value="1"/>
</dbReference>
<name>A0A1H9LF38_9HYPH</name>
<dbReference type="InterPro" id="IPR054837">
    <property type="entry name" value="YtfQ_transport"/>
</dbReference>
<dbReference type="CDD" id="cd06309">
    <property type="entry name" value="PBP1_galactofuranose_YtfQ-like"/>
    <property type="match status" value="1"/>
</dbReference>
<sequence>MKIHTLLAGAAFAALVGLSTAAVAADKLTVGFSQVGSESGWRAAETKVAKSEAEKRGVTLKISDAQQKQENQIKAIRSFIAQGVDAIFVAPVVATGWDSVLAEAKDAKIPVFLLDRDIDSKDKSLYMASVTSDQVEEGRIDGRWLVKQTNGKCNVVELQGTVGSSPAISRKKGFEEAIAGSPGVKIIRSQSGDFTRSGGKQVMESFIKAENGGKNICAVYSHNDDMAIGAIQAIKEAGLKPGKDILVLAIDGVPDFFKAMSEGEANATVELSPDMAGPALDALIAYKKDGTMPPKWIKTKSTIFFPDTAKAEYERRKSLY</sequence>
<reference evidence="6 7" key="1">
    <citation type="submission" date="2016-10" db="EMBL/GenBank/DDBJ databases">
        <authorList>
            <person name="de Groot N.N."/>
        </authorList>
    </citation>
    <scope>NUCLEOTIDE SEQUENCE [LARGE SCALE GENOMIC DNA]</scope>
    <source>
        <strain evidence="6 7">A52C2</strain>
    </source>
</reference>
<evidence type="ECO:0000256" key="3">
    <source>
        <dbReference type="ARBA" id="ARBA00022729"/>
    </source>
</evidence>
<dbReference type="Proteomes" id="UP000199647">
    <property type="component" value="Unassembled WGS sequence"/>
</dbReference>
<evidence type="ECO:0000259" key="5">
    <source>
        <dbReference type="Pfam" id="PF13407"/>
    </source>
</evidence>
<dbReference type="RefSeq" id="WP_092497766.1">
    <property type="nucleotide sequence ID" value="NZ_FOFG01000011.1"/>
</dbReference>